<name>A0A179VAJ6_9MYCO</name>
<gene>
    <name evidence="2" type="ORF">AWB85_07070</name>
</gene>
<dbReference type="EMBL" id="LQYE01000012">
    <property type="protein sequence ID" value="OAT68929.1"/>
    <property type="molecule type" value="Genomic_DNA"/>
</dbReference>
<dbReference type="Proteomes" id="UP000186919">
    <property type="component" value="Unassembled WGS sequence"/>
</dbReference>
<dbReference type="Pfam" id="PF14062">
    <property type="entry name" value="DUF4253"/>
    <property type="match status" value="1"/>
</dbReference>
<reference evidence="2 3" key="1">
    <citation type="submission" date="2016-01" db="EMBL/GenBank/DDBJ databases">
        <title>Mycobacterium immunogenum strain CD11_6 genome sequencing and assembly.</title>
        <authorList>
            <person name="Kaur G."/>
            <person name="Nair G.R."/>
            <person name="Mayilraj S."/>
        </authorList>
    </citation>
    <scope>NUCLEOTIDE SEQUENCE [LARGE SCALE GENOMIC DNA]</scope>
    <source>
        <strain evidence="2 3">CD11-6</strain>
    </source>
</reference>
<comment type="caution">
    <text evidence="2">The sequence shown here is derived from an EMBL/GenBank/DDBJ whole genome shotgun (WGS) entry which is preliminary data.</text>
</comment>
<organism evidence="2 3">
    <name type="scientific">Mycobacteroides immunogenum</name>
    <dbReference type="NCBI Taxonomy" id="83262"/>
    <lineage>
        <taxon>Bacteria</taxon>
        <taxon>Bacillati</taxon>
        <taxon>Actinomycetota</taxon>
        <taxon>Actinomycetes</taxon>
        <taxon>Mycobacteriales</taxon>
        <taxon>Mycobacteriaceae</taxon>
        <taxon>Mycobacteroides</taxon>
    </lineage>
</organism>
<dbReference type="InterPro" id="IPR025349">
    <property type="entry name" value="DUF4253"/>
</dbReference>
<evidence type="ECO:0000313" key="2">
    <source>
        <dbReference type="EMBL" id="OAT68929.1"/>
    </source>
</evidence>
<proteinExistence type="predicted"/>
<protein>
    <recommendedName>
        <fullName evidence="1">DUF4253 domain-containing protein</fullName>
    </recommendedName>
</protein>
<dbReference type="RefSeq" id="WP_064629954.1">
    <property type="nucleotide sequence ID" value="NZ_LQYE01000012.1"/>
</dbReference>
<dbReference type="AlphaFoldDB" id="A0A179VAJ6"/>
<evidence type="ECO:0000313" key="3">
    <source>
        <dbReference type="Proteomes" id="UP000186919"/>
    </source>
</evidence>
<sequence>MIAVLVLGLTFLFGQAYWGRHTIAGNPEPAHDLPSYAELLVPVRAEHAGALPRTQDAAKWSLDGIRLPEGHLIASASGRPLAWVSNSTVLDIESLWLRLAGRFDRTGLWPLASSDSWSDPQDQAWRADPADVSAVDARSFLAKQVLSSGASAIDVPITPITLNQRTQPPQRALPVTGDQLRQGSFLLLVPVTRPADTLNALGWTHGVNYDITEAELSAVLRSWEDRFGAVVTTVDLASIEVEVTRPPGADLATAVGYEHYGFCPDNIDQGAGTLSAYARQISAARTWSFWWD</sequence>
<feature type="domain" description="DUF4253" evidence="1">
    <location>
        <begin position="186"/>
        <end position="292"/>
    </location>
</feature>
<evidence type="ECO:0000259" key="1">
    <source>
        <dbReference type="Pfam" id="PF14062"/>
    </source>
</evidence>
<accession>A0A179VAJ6</accession>